<evidence type="ECO:0000256" key="1">
    <source>
        <dbReference type="SAM" id="MobiDB-lite"/>
    </source>
</evidence>
<dbReference type="Pfam" id="PF07762">
    <property type="entry name" value="DUF1618"/>
    <property type="match status" value="1"/>
</dbReference>
<evidence type="ECO:0000259" key="2">
    <source>
        <dbReference type="Pfam" id="PF07762"/>
    </source>
</evidence>
<dbReference type="Proteomes" id="UP001497457">
    <property type="component" value="Unassembled WGS sequence"/>
</dbReference>
<organism evidence="3 4">
    <name type="scientific">Urochloa decumbens</name>
    <dbReference type="NCBI Taxonomy" id="240449"/>
    <lineage>
        <taxon>Eukaryota</taxon>
        <taxon>Viridiplantae</taxon>
        <taxon>Streptophyta</taxon>
        <taxon>Embryophyta</taxon>
        <taxon>Tracheophyta</taxon>
        <taxon>Spermatophyta</taxon>
        <taxon>Magnoliopsida</taxon>
        <taxon>Liliopsida</taxon>
        <taxon>Poales</taxon>
        <taxon>Poaceae</taxon>
        <taxon>PACMAD clade</taxon>
        <taxon>Panicoideae</taxon>
        <taxon>Panicodae</taxon>
        <taxon>Paniceae</taxon>
        <taxon>Melinidinae</taxon>
        <taxon>Urochloa</taxon>
    </lineage>
</organism>
<feature type="region of interest" description="Disordered" evidence="1">
    <location>
        <begin position="1"/>
        <end position="24"/>
    </location>
</feature>
<dbReference type="PANTHER" id="PTHR33074:SF124">
    <property type="entry name" value="DUF1618 DOMAIN-CONTAINING PROTEIN"/>
    <property type="match status" value="1"/>
</dbReference>
<feature type="domain" description="DUF1618" evidence="2">
    <location>
        <begin position="287"/>
        <end position="413"/>
    </location>
</feature>
<reference evidence="3" key="1">
    <citation type="submission" date="2024-10" db="EMBL/GenBank/DDBJ databases">
        <authorList>
            <person name="Ryan C."/>
        </authorList>
    </citation>
    <scope>NUCLEOTIDE SEQUENCE [LARGE SCALE GENOMIC DNA]</scope>
</reference>
<dbReference type="EMBL" id="CAXIPR030000509">
    <property type="protein sequence ID" value="CAM0146226.1"/>
    <property type="molecule type" value="Genomic_DNA"/>
</dbReference>
<comment type="caution">
    <text evidence="3">The sequence shown here is derived from an EMBL/GenBank/DDBJ whole genome shotgun (WGS) entry which is preliminary data.</text>
</comment>
<keyword evidence="4" id="KW-1185">Reference proteome</keyword>
<dbReference type="AlphaFoldDB" id="A0ABC9GYA4"/>
<gene>
    <name evidence="3" type="ORF">URODEC1_LOCUS119839</name>
</gene>
<dbReference type="PANTHER" id="PTHR33074">
    <property type="entry name" value="EXPRESSED PROTEIN-RELATED"/>
    <property type="match status" value="1"/>
</dbReference>
<evidence type="ECO:0000313" key="4">
    <source>
        <dbReference type="Proteomes" id="UP001497457"/>
    </source>
</evidence>
<dbReference type="InterPro" id="IPR011676">
    <property type="entry name" value="DUF1618"/>
</dbReference>
<proteinExistence type="predicted"/>
<protein>
    <recommendedName>
        <fullName evidence="2">DUF1618 domain-containing protein</fullName>
    </recommendedName>
</protein>
<accession>A0ABC9GYA4</accession>
<evidence type="ECO:0000313" key="3">
    <source>
        <dbReference type="EMBL" id="CAM0146226.1"/>
    </source>
</evidence>
<sequence length="584" mass="63899">MRKYRSRSPSPSPPRTRRKTHLTAAAAAAPMNTDAMHPPSGSPATVAPASASYPPWVLLQNRCVMEAVSSNSTGDAKTVAASRTTAGDPIRVSVRAAAPPAASSICVEASSRSYARILAAHGDSVLLTVGFRGCDAHPDYFIYTAGAAAAAVPPSLFLLPPCYHVDKRPPGYRSYSGRRGPEQRYLDSHAAGLVSRGNEDFVVALLINMVVMADNDGLEDDDGSKVKRHVAELLRLRDGAWSVTRVAIGDGEASNKDREELRLSSWQPQSVISVGGDGLLCFVRFGHGLMFTNVFDETPVFRHVPFPPAYEDVDRPPNCRGSSQDVCATSDGTAKLVSVYPRCCCGSSGATHCQHSSNAYTIKTWTLNMEDMVWVMDGMVDATELWALDTYKCLPRIQLANPIVSLDEPHVIFFMVCEWFYKKKDADETEWFILVDMKSKTIRSVYRYGRQSFLNGVLPSSVSHYFNSSPSCRDDAASSVSTRRMDSEVPTLGIANQQLTDNTRNSKAASPEETILAVLQEVPGLSREEVLKAYSIISQDSSGRRFRSLLGLPLNMRKDWLLMEIKSCEACSFCCICTANSQCD</sequence>
<name>A0ABC9GYA4_9POAL</name>